<dbReference type="SUPFAM" id="SSF52172">
    <property type="entry name" value="CheY-like"/>
    <property type="match status" value="2"/>
</dbReference>
<dbReference type="SMART" id="SM00448">
    <property type="entry name" value="REC"/>
    <property type="match status" value="2"/>
</dbReference>
<dbReference type="Gene3D" id="3.40.50.2300">
    <property type="match status" value="2"/>
</dbReference>
<dbReference type="InterPro" id="IPR001789">
    <property type="entry name" value="Sig_transdc_resp-reg_receiver"/>
</dbReference>
<dbReference type="Pfam" id="PF08448">
    <property type="entry name" value="PAS_4"/>
    <property type="match status" value="1"/>
</dbReference>
<evidence type="ECO:0000259" key="6">
    <source>
        <dbReference type="PROSITE" id="PS50110"/>
    </source>
</evidence>
<comment type="caution">
    <text evidence="8">The sequence shown here is derived from an EMBL/GenBank/DDBJ whole genome shotgun (WGS) entry which is preliminary data.</text>
</comment>
<feature type="region of interest" description="Disordered" evidence="4">
    <location>
        <begin position="1489"/>
        <end position="1535"/>
    </location>
</feature>
<dbReference type="SMART" id="SM00388">
    <property type="entry name" value="HisKA"/>
    <property type="match status" value="2"/>
</dbReference>
<feature type="domain" description="Histidine kinase" evidence="5">
    <location>
        <begin position="1206"/>
        <end position="1486"/>
    </location>
</feature>
<evidence type="ECO:0000259" key="7">
    <source>
        <dbReference type="PROSITE" id="PS50112"/>
    </source>
</evidence>
<dbReference type="FunFam" id="1.10.287.130:FF:000045">
    <property type="entry name" value="Two-component system sensor histidine kinase/response regulator"/>
    <property type="match status" value="1"/>
</dbReference>
<feature type="region of interest" description="Disordered" evidence="4">
    <location>
        <begin position="1380"/>
        <end position="1401"/>
    </location>
</feature>
<dbReference type="InterPro" id="IPR013656">
    <property type="entry name" value="PAS_4"/>
</dbReference>
<accession>A0A8H2WD33</accession>
<gene>
    <name evidence="8" type="ORF">RDB_LOCUS25170</name>
</gene>
<dbReference type="InterPro" id="IPR035965">
    <property type="entry name" value="PAS-like_dom_sf"/>
</dbReference>
<feature type="modified residue" description="4-aspartylphosphate" evidence="2">
    <location>
        <position position="1602"/>
    </location>
</feature>
<dbReference type="InterPro" id="IPR004358">
    <property type="entry name" value="Sig_transdc_His_kin-like_C"/>
</dbReference>
<organism evidence="8 9">
    <name type="scientific">Rhizoctonia solani</name>
    <dbReference type="NCBI Taxonomy" id="456999"/>
    <lineage>
        <taxon>Eukaryota</taxon>
        <taxon>Fungi</taxon>
        <taxon>Dikarya</taxon>
        <taxon>Basidiomycota</taxon>
        <taxon>Agaricomycotina</taxon>
        <taxon>Agaricomycetes</taxon>
        <taxon>Cantharellales</taxon>
        <taxon>Ceratobasidiaceae</taxon>
        <taxon>Rhizoctonia</taxon>
    </lineage>
</organism>
<dbReference type="SUPFAM" id="SSF47384">
    <property type="entry name" value="Homodimeric domain of signal transducing histidine kinase"/>
    <property type="match status" value="2"/>
</dbReference>
<feature type="compositionally biased region" description="Low complexity" evidence="4">
    <location>
        <begin position="1510"/>
        <end position="1521"/>
    </location>
</feature>
<keyword evidence="1 2" id="KW-0597">Phosphoprotein</keyword>
<dbReference type="PANTHER" id="PTHR43547">
    <property type="entry name" value="TWO-COMPONENT HISTIDINE KINASE"/>
    <property type="match status" value="1"/>
</dbReference>
<dbReference type="PROSITE" id="PS50110">
    <property type="entry name" value="RESPONSE_REGULATORY"/>
    <property type="match status" value="2"/>
</dbReference>
<feature type="domain" description="Response regulatory" evidence="6">
    <location>
        <begin position="920"/>
        <end position="1034"/>
    </location>
</feature>
<dbReference type="Proteomes" id="UP000663846">
    <property type="component" value="Unassembled WGS sequence"/>
</dbReference>
<evidence type="ECO:0000256" key="1">
    <source>
        <dbReference type="ARBA" id="ARBA00022553"/>
    </source>
</evidence>
<dbReference type="CDD" id="cd00130">
    <property type="entry name" value="PAS"/>
    <property type="match status" value="1"/>
</dbReference>
<dbReference type="InterPro" id="IPR036890">
    <property type="entry name" value="HATPase_C_sf"/>
</dbReference>
<feature type="coiled-coil region" evidence="3">
    <location>
        <begin position="1155"/>
        <end position="1184"/>
    </location>
</feature>
<feature type="region of interest" description="Disordered" evidence="4">
    <location>
        <begin position="170"/>
        <end position="202"/>
    </location>
</feature>
<evidence type="ECO:0000256" key="3">
    <source>
        <dbReference type="SAM" id="Coils"/>
    </source>
</evidence>
<dbReference type="InterPro" id="IPR011006">
    <property type="entry name" value="CheY-like_superfamily"/>
</dbReference>
<reference evidence="8" key="1">
    <citation type="submission" date="2021-01" db="EMBL/GenBank/DDBJ databases">
        <authorList>
            <person name="Kaushik A."/>
        </authorList>
    </citation>
    <scope>NUCLEOTIDE SEQUENCE</scope>
    <source>
        <strain evidence="8">AG1-1C</strain>
    </source>
</reference>
<dbReference type="Gene3D" id="1.10.287.130">
    <property type="match status" value="2"/>
</dbReference>
<dbReference type="PROSITE" id="PS50109">
    <property type="entry name" value="HIS_KIN"/>
    <property type="match status" value="2"/>
</dbReference>
<dbReference type="Pfam" id="PF00072">
    <property type="entry name" value="Response_reg"/>
    <property type="match status" value="2"/>
</dbReference>
<dbReference type="InterPro" id="IPR003661">
    <property type="entry name" value="HisK_dim/P_dom"/>
</dbReference>
<evidence type="ECO:0000256" key="2">
    <source>
        <dbReference type="PROSITE-ProRule" id="PRU00169"/>
    </source>
</evidence>
<keyword evidence="3" id="KW-0175">Coiled coil</keyword>
<dbReference type="Gene3D" id="3.30.450.20">
    <property type="entry name" value="PAS domain"/>
    <property type="match status" value="2"/>
</dbReference>
<feature type="domain" description="PAS" evidence="7">
    <location>
        <begin position="1050"/>
        <end position="1119"/>
    </location>
</feature>
<dbReference type="SUPFAM" id="SSF55874">
    <property type="entry name" value="ATPase domain of HSP90 chaperone/DNA topoisomerase II/histidine kinase"/>
    <property type="match status" value="2"/>
</dbReference>
<proteinExistence type="predicted"/>
<sequence length="1680" mass="187032">MLASRDLLQHVPLVSFLDAYPEPAFILCTNTLPHSSLEFMYGNHALHSILFGHDDTAVLDDQSFFSALTSDQDVFWLGDPLGSRSPLTPHPSRMIVGDSRTISIRPDWLPRDHTPLDLELTPTPIDLPMIIPGVGSTTYSYVFTASPRKAPMNLLRSEVHTELQLRRDPGLRLSDFPPLPSSSGTRIRSRQSKSESTSWLSQPVPPMGLADLPSRMIETFPWEKTSLGPRESWSMILKLMVKFLMEKPVPSCIFWSWPDQIIIYNDAYAKMIGEKHPGSFGQKGKVAWGELWEMLTPVSEQCRRGKSTRKNDDQLFFNSLTELHLPEEVYHTWHWTPIWQEDGTVGGVLNSTLDTTQKVIAERRLSGISELSARMSDAKTQEQFGQRTLEVLSRNHLDLPFVALYWCEIESVSAIIAPAKYGGPALASTYLRHHTDAPVNVKLTLAGSVGIPNGHPIGRQLIKYTLDPVTYRPVQVISEPDSLESPATVTDATPRMPMFGSPMGSVSSTIQLPPTSPTKGFEAGIDLSRIFVSGTIEIIDPLPIELAQGLDGRGFKDVPRAAALLPINMYSQNRGRHNGRLIPYAILLMGLNTRRPYDADYASWLEGMSANLSNQLTVVLQREADMKLIEEQERIDKAKTMFFTNVSHELRTPLTLIQAPLEQLAASEGVGRDLQYKVQLALRNCKRLKKLVDSIMDMSKIEAGRLVGNFRPVHLGRVTADLAALFRSMAEKKGIDYLISCDMDDEPVVYVDPDLWEKIVCNLLSNAFKYTSKGCIGLSVTHDAVFSHVRISDTGVGIPQEHLDTVFERFFRAVEGTGVGLSLTKELVSLHGGHMSLSSQTEEEAPGESGSIFTVTLPHGCAHLPAALVHEIAPDANGISHREMEYWMEFEQPTPSSNASTSDEGESAASSTLFFEKQDVILVIDDNADMRAYIRKIFSPYLTVTEAKDGSEAIKIAMSQKVNLILCDVMMPGMDGPEMLRQLRAERKTKLLPVIFVTASDDFSLLGGQADGVVDCISKPFRVRDMLARVHLQLQLGKRRVKLEEDFEVRSHELQVLTDLSPVGIFRADTNGKLMYVNPAWHQITGFPLERDRDEWIDYVHPSSKADIIRIWRACFEQEKSSSTRTQWSSNCWTHVAISPLVSPDGVMLGAFGAITDINEQHQAEEARIALAEEREHIAASRAEDAEAQRQLEVERRRAQELLIDVTSHELRQPVSAIIQNAEVVRTNMKGLRDLLHDCRKRNMCYAPTDRMLTELEDDLQAMDSITQCGLAQARIANDVLSLSRIQLNVLSIIPTEFDIKQETTQILMVFRNELMSKAIGFNLDLGRGIDIYGLQTISTDRSRYAQIITNLMSNAIRFTDMSTGSREIKVALELSMDPPLGESCAPPPPRSGRSMPNNSLDSEPGDLPVYIYVSVQDSGPGLQKEDLALLFQRFQQGSNAHHVFGGSGLGLFVCRQLCNLMGGRIEVVSNIGEGAMFRFFIKAAAAAGHNSRPPRPIGLRRRRSVSVHSKGSAVSRASARSGHRPLPETPNLQNNRPLHVLITEDNKINQTVLARQMKRAGFTYALASNGLESIQAIDKADSQMEISSDTGTRKFDVVLMDLEMPVLDGFAATREIRRRESIGTLKTRSFIIALTGNARREQVQSARDAGVDDVMIKPYQIDVLISKMRAGYQVKTDTD</sequence>
<evidence type="ECO:0000313" key="9">
    <source>
        <dbReference type="Proteomes" id="UP000663846"/>
    </source>
</evidence>
<dbReference type="CDD" id="cd00082">
    <property type="entry name" value="HisKA"/>
    <property type="match status" value="2"/>
</dbReference>
<feature type="domain" description="Histidine kinase" evidence="5">
    <location>
        <begin position="645"/>
        <end position="861"/>
    </location>
</feature>
<dbReference type="NCBIfam" id="TIGR00229">
    <property type="entry name" value="sensory_box"/>
    <property type="match status" value="1"/>
</dbReference>
<dbReference type="EMBL" id="CAJMWS010000126">
    <property type="protein sequence ID" value="CAE6369777.1"/>
    <property type="molecule type" value="Genomic_DNA"/>
</dbReference>
<protein>
    <submittedName>
        <fullName evidence="8">Uncharacterized protein</fullName>
    </submittedName>
</protein>
<dbReference type="SMART" id="SM00091">
    <property type="entry name" value="PAS"/>
    <property type="match status" value="1"/>
</dbReference>
<evidence type="ECO:0000259" key="5">
    <source>
        <dbReference type="PROSITE" id="PS50109"/>
    </source>
</evidence>
<evidence type="ECO:0000256" key="4">
    <source>
        <dbReference type="SAM" id="MobiDB-lite"/>
    </source>
</evidence>
<dbReference type="Pfam" id="PF00512">
    <property type="entry name" value="HisKA"/>
    <property type="match status" value="1"/>
</dbReference>
<dbReference type="SUPFAM" id="SSF55785">
    <property type="entry name" value="PYP-like sensor domain (PAS domain)"/>
    <property type="match status" value="1"/>
</dbReference>
<dbReference type="InterPro" id="IPR003594">
    <property type="entry name" value="HATPase_dom"/>
</dbReference>
<dbReference type="Gene3D" id="3.30.565.10">
    <property type="entry name" value="Histidine kinase-like ATPase, C-terminal domain"/>
    <property type="match status" value="2"/>
</dbReference>
<dbReference type="PANTHER" id="PTHR43547:SF2">
    <property type="entry name" value="HYBRID SIGNAL TRANSDUCTION HISTIDINE KINASE C"/>
    <property type="match status" value="1"/>
</dbReference>
<feature type="modified residue" description="4-aspartylphosphate" evidence="2">
    <location>
        <position position="968"/>
    </location>
</feature>
<dbReference type="Pfam" id="PF02518">
    <property type="entry name" value="HATPase_c"/>
    <property type="match status" value="2"/>
</dbReference>
<evidence type="ECO:0000313" key="8">
    <source>
        <dbReference type="EMBL" id="CAE6369777.1"/>
    </source>
</evidence>
<name>A0A8H2WD33_9AGAM</name>
<dbReference type="InterPro" id="IPR036097">
    <property type="entry name" value="HisK_dim/P_sf"/>
</dbReference>
<feature type="domain" description="Response regulatory" evidence="6">
    <location>
        <begin position="1540"/>
        <end position="1673"/>
    </location>
</feature>
<dbReference type="CDD" id="cd17546">
    <property type="entry name" value="REC_hyHK_CKI1_RcsC-like"/>
    <property type="match status" value="1"/>
</dbReference>
<dbReference type="GO" id="GO:0000155">
    <property type="term" value="F:phosphorelay sensor kinase activity"/>
    <property type="evidence" value="ECO:0007669"/>
    <property type="project" value="InterPro"/>
</dbReference>
<dbReference type="SMART" id="SM00387">
    <property type="entry name" value="HATPase_c"/>
    <property type="match status" value="2"/>
</dbReference>
<dbReference type="PRINTS" id="PR00344">
    <property type="entry name" value="BCTRLSENSOR"/>
</dbReference>
<dbReference type="InterPro" id="IPR005467">
    <property type="entry name" value="His_kinase_dom"/>
</dbReference>
<dbReference type="PROSITE" id="PS50112">
    <property type="entry name" value="PAS"/>
    <property type="match status" value="1"/>
</dbReference>
<dbReference type="InterPro" id="IPR000014">
    <property type="entry name" value="PAS"/>
</dbReference>